<dbReference type="GO" id="GO:0008360">
    <property type="term" value="P:regulation of cell shape"/>
    <property type="evidence" value="ECO:0007669"/>
    <property type="project" value="UniProtKB-KW"/>
</dbReference>
<comment type="similarity">
    <text evidence="1">Belongs to the FemABX family.</text>
</comment>
<dbReference type="InterPro" id="IPR050644">
    <property type="entry name" value="PG_Glycine_Bridge_Synth"/>
</dbReference>
<keyword evidence="2" id="KW-0963">Cytoplasm</keyword>
<evidence type="ECO:0000256" key="4">
    <source>
        <dbReference type="ARBA" id="ARBA00022960"/>
    </source>
</evidence>
<dbReference type="InterPro" id="IPR016181">
    <property type="entry name" value="Acyl_CoA_acyltransferase"/>
</dbReference>
<organism evidence="9 10">
    <name type="scientific">Melissococcus plutonius</name>
    <dbReference type="NCBI Taxonomy" id="33970"/>
    <lineage>
        <taxon>Bacteria</taxon>
        <taxon>Bacillati</taxon>
        <taxon>Bacillota</taxon>
        <taxon>Bacilli</taxon>
        <taxon>Lactobacillales</taxon>
        <taxon>Enterococcaceae</taxon>
        <taxon>Melissococcus</taxon>
    </lineage>
</organism>
<dbReference type="GO" id="GO:0016755">
    <property type="term" value="F:aminoacyltransferase activity"/>
    <property type="evidence" value="ECO:0007669"/>
    <property type="project" value="InterPro"/>
</dbReference>
<dbReference type="PROSITE" id="PS51191">
    <property type="entry name" value="FEMABX"/>
    <property type="match status" value="1"/>
</dbReference>
<evidence type="ECO:0000256" key="6">
    <source>
        <dbReference type="ARBA" id="ARBA00023315"/>
    </source>
</evidence>
<evidence type="ECO:0000313" key="10">
    <source>
        <dbReference type="Proteomes" id="UP000269226"/>
    </source>
</evidence>
<dbReference type="GO" id="GO:0071555">
    <property type="term" value="P:cell wall organization"/>
    <property type="evidence" value="ECO:0007669"/>
    <property type="project" value="UniProtKB-KW"/>
</dbReference>
<protein>
    <submittedName>
        <fullName evidence="9">FemAB family protein</fullName>
    </submittedName>
</protein>
<reference evidence="9 10" key="1">
    <citation type="submission" date="2018-01" db="EMBL/GenBank/DDBJ databases">
        <title>Whole genome sequence of Melissococcus plutonius DAT561.</title>
        <authorList>
            <person name="Okumura K."/>
            <person name="Takamatsu D."/>
            <person name="Okura M."/>
        </authorList>
    </citation>
    <scope>NUCLEOTIDE SEQUENCE [LARGE SCALE GENOMIC DNA]</scope>
    <source>
        <strain evidence="9 10">DAT561</strain>
    </source>
</reference>
<dbReference type="SUPFAM" id="SSF55729">
    <property type="entry name" value="Acyl-CoA N-acyltransferases (Nat)"/>
    <property type="match status" value="2"/>
</dbReference>
<dbReference type="Proteomes" id="UP000269226">
    <property type="component" value="Chromosome"/>
</dbReference>
<dbReference type="EMBL" id="AP018492">
    <property type="protein sequence ID" value="BBC61548.1"/>
    <property type="molecule type" value="Genomic_DNA"/>
</dbReference>
<sequence>MKQFTELSEAEFNLFSTHHPKENYLQTVEMAHLLKTRGWKVNYVGLKNDEQIIAAAMLSGLPIKFGYYYNIAGGPLMDYENQEEVEFFINGLKKYTKERKGLYLNFTPNLVYQYRDSDGNTIGQPDHKIHNTLMACGLQHDGFKTGYANENPRIVYTKDLTNITTKELTKTYNRSTRTKVNKTAKSGIKLRELSRDELPFFENVMHHTADRQDFHDKDLAYYETLYDSFNGKAHFMVTELNFFTYAKDIHEKIEKLNKKIEQLKDIPAKENQRKNAKVELNALEVRLEEIKDIMKEDIEEEEILAAGLFIENAREMLFLFGGMYDRYKNFLSPSYYLQHAMMEKTIEKGLSRYNFYGISGIYDGSDGVLNFKKGFEGIVEEQVGTYTLVVNTQKYQLYRMLKNLVAKTG</sequence>
<evidence type="ECO:0000256" key="3">
    <source>
        <dbReference type="ARBA" id="ARBA00022679"/>
    </source>
</evidence>
<evidence type="ECO:0000313" key="9">
    <source>
        <dbReference type="EMBL" id="BBC61548.1"/>
    </source>
</evidence>
<evidence type="ECO:0000256" key="1">
    <source>
        <dbReference type="ARBA" id="ARBA00009943"/>
    </source>
</evidence>
<evidence type="ECO:0000256" key="7">
    <source>
        <dbReference type="ARBA" id="ARBA00023316"/>
    </source>
</evidence>
<dbReference type="RefSeq" id="WP_015695354.1">
    <property type="nucleotide sequence ID" value="NZ_AP018492.1"/>
</dbReference>
<dbReference type="Gene3D" id="3.40.630.30">
    <property type="match status" value="2"/>
</dbReference>
<dbReference type="AlphaFoldDB" id="A0A2Z5Y463"/>
<dbReference type="PANTHER" id="PTHR36174:SF2">
    <property type="entry name" value="AMINOACYLTRANSFERASE FEMA"/>
    <property type="match status" value="1"/>
</dbReference>
<name>A0A2Z5Y463_9ENTE</name>
<dbReference type="GO" id="GO:0009252">
    <property type="term" value="P:peptidoglycan biosynthetic process"/>
    <property type="evidence" value="ECO:0007669"/>
    <property type="project" value="UniProtKB-KW"/>
</dbReference>
<keyword evidence="3" id="KW-0808">Transferase</keyword>
<feature type="coiled-coil region" evidence="8">
    <location>
        <begin position="246"/>
        <end position="300"/>
    </location>
</feature>
<dbReference type="PANTHER" id="PTHR36174">
    <property type="entry name" value="LIPID II:GLYCINE GLYCYLTRANSFERASE"/>
    <property type="match status" value="1"/>
</dbReference>
<keyword evidence="5" id="KW-0573">Peptidoglycan synthesis</keyword>
<proteinExistence type="inferred from homology"/>
<evidence type="ECO:0000256" key="8">
    <source>
        <dbReference type="SAM" id="Coils"/>
    </source>
</evidence>
<accession>A0A2Z5Y463</accession>
<gene>
    <name evidence="9" type="ORF">DAT561_1450</name>
</gene>
<keyword evidence="7" id="KW-0961">Cell wall biogenesis/degradation</keyword>
<dbReference type="Pfam" id="PF02388">
    <property type="entry name" value="FemAB"/>
    <property type="match status" value="1"/>
</dbReference>
<dbReference type="GeneID" id="57043983"/>
<keyword evidence="8" id="KW-0175">Coiled coil</keyword>
<evidence type="ECO:0000256" key="5">
    <source>
        <dbReference type="ARBA" id="ARBA00022984"/>
    </source>
</evidence>
<dbReference type="Gene3D" id="1.20.58.90">
    <property type="match status" value="1"/>
</dbReference>
<dbReference type="InterPro" id="IPR003447">
    <property type="entry name" value="FEMABX"/>
</dbReference>
<keyword evidence="4" id="KW-0133">Cell shape</keyword>
<evidence type="ECO:0000256" key="2">
    <source>
        <dbReference type="ARBA" id="ARBA00022490"/>
    </source>
</evidence>
<keyword evidence="6" id="KW-0012">Acyltransferase</keyword>